<keyword evidence="1" id="KW-0812">Transmembrane</keyword>
<gene>
    <name evidence="2" type="ORF">SAMN02745195_01469</name>
</gene>
<dbReference type="RefSeq" id="WP_072968733.1">
    <property type="nucleotide sequence ID" value="NZ_FQUR01000011.1"/>
</dbReference>
<keyword evidence="3" id="KW-1185">Reference proteome</keyword>
<name>A0A1M4XHB6_9THEO</name>
<keyword evidence="1" id="KW-0472">Membrane</keyword>
<feature type="transmembrane region" description="Helical" evidence="1">
    <location>
        <begin position="76"/>
        <end position="95"/>
    </location>
</feature>
<sequence>MNTFKAYLKKEIIESWRQYKYLILLIGIVLFAILDPIILKLLPEMLKNKINGDLASLIQIDMKSAVQNYIKDLNQISLLIVLLTLMGILSEEVSSQKLVFPYSKGANLSAIVISKILHYSVTLSIFIITGFAINYYYATTLFHNNVIAFNKILISSILMSIYYIFIITLLIFLSSILKKGIIAALLVLILHIVSSILVNIDKIAKFIPYNLISLANSFSTENILTTIISAILYCIILSIFTMKIMNKIEII</sequence>
<proteinExistence type="predicted"/>
<evidence type="ECO:0000313" key="2">
    <source>
        <dbReference type="EMBL" id="SHE92954.1"/>
    </source>
</evidence>
<dbReference type="AlphaFoldDB" id="A0A1M4XHB6"/>
<feature type="transmembrane region" description="Helical" evidence="1">
    <location>
        <begin position="180"/>
        <end position="200"/>
    </location>
</feature>
<dbReference type="EMBL" id="FQUR01000011">
    <property type="protein sequence ID" value="SHE92954.1"/>
    <property type="molecule type" value="Genomic_DNA"/>
</dbReference>
<feature type="transmembrane region" description="Helical" evidence="1">
    <location>
        <begin position="152"/>
        <end position="173"/>
    </location>
</feature>
<organism evidence="2 3">
    <name type="scientific">Thermoanaerobacter uzonensis DSM 18761</name>
    <dbReference type="NCBI Taxonomy" id="1123369"/>
    <lineage>
        <taxon>Bacteria</taxon>
        <taxon>Bacillati</taxon>
        <taxon>Bacillota</taxon>
        <taxon>Clostridia</taxon>
        <taxon>Thermoanaerobacterales</taxon>
        <taxon>Thermoanaerobacteraceae</taxon>
        <taxon>Thermoanaerobacter</taxon>
    </lineage>
</organism>
<feature type="transmembrane region" description="Helical" evidence="1">
    <location>
        <begin position="223"/>
        <end position="242"/>
    </location>
</feature>
<evidence type="ECO:0000313" key="3">
    <source>
        <dbReference type="Proteomes" id="UP000184127"/>
    </source>
</evidence>
<dbReference type="Proteomes" id="UP000184127">
    <property type="component" value="Unassembled WGS sequence"/>
</dbReference>
<accession>A0A1M4XHB6</accession>
<evidence type="ECO:0000256" key="1">
    <source>
        <dbReference type="SAM" id="Phobius"/>
    </source>
</evidence>
<feature type="transmembrane region" description="Helical" evidence="1">
    <location>
        <begin position="21"/>
        <end position="39"/>
    </location>
</feature>
<reference evidence="3" key="1">
    <citation type="submission" date="2016-11" db="EMBL/GenBank/DDBJ databases">
        <authorList>
            <person name="Varghese N."/>
            <person name="Submissions S."/>
        </authorList>
    </citation>
    <scope>NUCLEOTIDE SEQUENCE [LARGE SCALE GENOMIC DNA]</scope>
    <source>
        <strain evidence="3">DSM 18761</strain>
    </source>
</reference>
<keyword evidence="1" id="KW-1133">Transmembrane helix</keyword>
<protein>
    <submittedName>
        <fullName evidence="2">ABC-2 type transport system permease protein</fullName>
    </submittedName>
</protein>
<feature type="transmembrane region" description="Helical" evidence="1">
    <location>
        <begin position="116"/>
        <end position="137"/>
    </location>
</feature>